<comment type="caution">
    <text evidence="2">The sequence shown here is derived from an EMBL/GenBank/DDBJ whole genome shotgun (WGS) entry which is preliminary data.</text>
</comment>
<organism evidence="2 3">
    <name type="scientific">Brevundimonas basaltis</name>
    <dbReference type="NCBI Taxonomy" id="472166"/>
    <lineage>
        <taxon>Bacteria</taxon>
        <taxon>Pseudomonadati</taxon>
        <taxon>Pseudomonadota</taxon>
        <taxon>Alphaproteobacteria</taxon>
        <taxon>Caulobacterales</taxon>
        <taxon>Caulobacteraceae</taxon>
        <taxon>Brevundimonas</taxon>
    </lineage>
</organism>
<reference evidence="2 3" key="1">
    <citation type="submission" date="2020-08" db="EMBL/GenBank/DDBJ databases">
        <title>Genomic Encyclopedia of Type Strains, Phase IV (KMG-IV): sequencing the most valuable type-strain genomes for metagenomic binning, comparative biology and taxonomic classification.</title>
        <authorList>
            <person name="Goeker M."/>
        </authorList>
    </citation>
    <scope>NUCLEOTIDE SEQUENCE [LARGE SCALE GENOMIC DNA]</scope>
    <source>
        <strain evidence="2 3">DSM 25335</strain>
    </source>
</reference>
<dbReference type="AlphaFoldDB" id="A0A7W8HVI4"/>
<dbReference type="Pfam" id="PF09945">
    <property type="entry name" value="DUF2177"/>
    <property type="match status" value="1"/>
</dbReference>
<keyword evidence="1" id="KW-1133">Transmembrane helix</keyword>
<dbReference type="InterPro" id="IPR018687">
    <property type="entry name" value="DUF2177_membr"/>
</dbReference>
<name>A0A7W8HVI4_9CAUL</name>
<dbReference type="RefSeq" id="WP_183251502.1">
    <property type="nucleotide sequence ID" value="NZ_BAAAFF010000003.1"/>
</dbReference>
<dbReference type="Proteomes" id="UP000566663">
    <property type="component" value="Unassembled WGS sequence"/>
</dbReference>
<dbReference type="EMBL" id="JACHFZ010000001">
    <property type="protein sequence ID" value="MBB5290703.1"/>
    <property type="molecule type" value="Genomic_DNA"/>
</dbReference>
<feature type="transmembrane region" description="Helical" evidence="1">
    <location>
        <begin position="43"/>
        <end position="67"/>
    </location>
</feature>
<feature type="transmembrane region" description="Helical" evidence="1">
    <location>
        <begin position="74"/>
        <end position="90"/>
    </location>
</feature>
<proteinExistence type="predicted"/>
<keyword evidence="1" id="KW-0812">Transmembrane</keyword>
<keyword evidence="1" id="KW-0472">Membrane</keyword>
<sequence length="142" mass="15332">MTQALAFVTVLVIFSVIDTVWLGSMGDRVYRPLIGEVLADKFRLVPAIAFYTLYAAGLTIFAVLPGLKTGDWKTALMWGALFGLFAYGTYDLTNYATLKTWGLKITVLDMTWGVVVSGASSALACVAALRLMKMLNLAIPAA</sequence>
<gene>
    <name evidence="2" type="ORF">HNQ67_000199</name>
</gene>
<protein>
    <submittedName>
        <fullName evidence="2">Putative membrane protein</fullName>
    </submittedName>
</protein>
<keyword evidence="3" id="KW-1185">Reference proteome</keyword>
<evidence type="ECO:0000256" key="1">
    <source>
        <dbReference type="SAM" id="Phobius"/>
    </source>
</evidence>
<evidence type="ECO:0000313" key="2">
    <source>
        <dbReference type="EMBL" id="MBB5290703.1"/>
    </source>
</evidence>
<accession>A0A7W8HVI4</accession>
<evidence type="ECO:0000313" key="3">
    <source>
        <dbReference type="Proteomes" id="UP000566663"/>
    </source>
</evidence>
<feature type="transmembrane region" description="Helical" evidence="1">
    <location>
        <begin position="110"/>
        <end position="129"/>
    </location>
</feature>